<accession>A0AAN6TTI7</accession>
<organism evidence="1 2">
    <name type="scientific">Parathielavia appendiculata</name>
    <dbReference type="NCBI Taxonomy" id="2587402"/>
    <lineage>
        <taxon>Eukaryota</taxon>
        <taxon>Fungi</taxon>
        <taxon>Dikarya</taxon>
        <taxon>Ascomycota</taxon>
        <taxon>Pezizomycotina</taxon>
        <taxon>Sordariomycetes</taxon>
        <taxon>Sordariomycetidae</taxon>
        <taxon>Sordariales</taxon>
        <taxon>Chaetomiaceae</taxon>
        <taxon>Parathielavia</taxon>
    </lineage>
</organism>
<reference evidence="1" key="2">
    <citation type="submission" date="2023-05" db="EMBL/GenBank/DDBJ databases">
        <authorList>
            <consortium name="Lawrence Berkeley National Laboratory"/>
            <person name="Steindorff A."/>
            <person name="Hensen N."/>
            <person name="Bonometti L."/>
            <person name="Westerberg I."/>
            <person name="Brannstrom I.O."/>
            <person name="Guillou S."/>
            <person name="Cros-Aarteil S."/>
            <person name="Calhoun S."/>
            <person name="Haridas S."/>
            <person name="Kuo A."/>
            <person name="Mondo S."/>
            <person name="Pangilinan J."/>
            <person name="Riley R."/>
            <person name="Labutti K."/>
            <person name="Andreopoulos B."/>
            <person name="Lipzen A."/>
            <person name="Chen C."/>
            <person name="Yanf M."/>
            <person name="Daum C."/>
            <person name="Ng V."/>
            <person name="Clum A."/>
            <person name="Ohm R."/>
            <person name="Martin F."/>
            <person name="Silar P."/>
            <person name="Natvig D."/>
            <person name="Lalanne C."/>
            <person name="Gautier V."/>
            <person name="Ament-Velasquez S.L."/>
            <person name="Kruys A."/>
            <person name="Hutchinson M.I."/>
            <person name="Powell A.J."/>
            <person name="Barry K."/>
            <person name="Miller A.N."/>
            <person name="Grigoriev I.V."/>
            <person name="Debuchy R."/>
            <person name="Gladieux P."/>
            <person name="Thoren M.H."/>
            <person name="Johannesson H."/>
        </authorList>
    </citation>
    <scope>NUCLEOTIDE SEQUENCE</scope>
    <source>
        <strain evidence="1">CBS 731.68</strain>
    </source>
</reference>
<evidence type="ECO:0000313" key="1">
    <source>
        <dbReference type="EMBL" id="KAK4120164.1"/>
    </source>
</evidence>
<proteinExistence type="predicted"/>
<dbReference type="AlphaFoldDB" id="A0AAN6TTI7"/>
<keyword evidence="2" id="KW-1185">Reference proteome</keyword>
<gene>
    <name evidence="1" type="ORF">N657DRAFT_649513</name>
</gene>
<evidence type="ECO:0000313" key="2">
    <source>
        <dbReference type="Proteomes" id="UP001302602"/>
    </source>
</evidence>
<dbReference type="RefSeq" id="XP_062643935.1">
    <property type="nucleotide sequence ID" value="XM_062793740.1"/>
</dbReference>
<dbReference type="GeneID" id="87830509"/>
<sequence length="57" mass="6420">MDEEEMYGEFLGHEMFWSSFGVEGSKAMVTGVGLDVVEFEELEAGADSWRRAIRIMG</sequence>
<reference evidence="1" key="1">
    <citation type="journal article" date="2023" name="Mol. Phylogenet. Evol.">
        <title>Genome-scale phylogeny and comparative genomics of the fungal order Sordariales.</title>
        <authorList>
            <person name="Hensen N."/>
            <person name="Bonometti L."/>
            <person name="Westerberg I."/>
            <person name="Brannstrom I.O."/>
            <person name="Guillou S."/>
            <person name="Cros-Aarteil S."/>
            <person name="Calhoun S."/>
            <person name="Haridas S."/>
            <person name="Kuo A."/>
            <person name="Mondo S."/>
            <person name="Pangilinan J."/>
            <person name="Riley R."/>
            <person name="LaButti K."/>
            <person name="Andreopoulos B."/>
            <person name="Lipzen A."/>
            <person name="Chen C."/>
            <person name="Yan M."/>
            <person name="Daum C."/>
            <person name="Ng V."/>
            <person name="Clum A."/>
            <person name="Steindorff A."/>
            <person name="Ohm R.A."/>
            <person name="Martin F."/>
            <person name="Silar P."/>
            <person name="Natvig D.O."/>
            <person name="Lalanne C."/>
            <person name="Gautier V."/>
            <person name="Ament-Velasquez S.L."/>
            <person name="Kruys A."/>
            <person name="Hutchinson M.I."/>
            <person name="Powell A.J."/>
            <person name="Barry K."/>
            <person name="Miller A.N."/>
            <person name="Grigoriev I.V."/>
            <person name="Debuchy R."/>
            <person name="Gladieux P."/>
            <person name="Hiltunen Thoren M."/>
            <person name="Johannesson H."/>
        </authorList>
    </citation>
    <scope>NUCLEOTIDE SEQUENCE</scope>
    <source>
        <strain evidence="1">CBS 731.68</strain>
    </source>
</reference>
<name>A0AAN6TTI7_9PEZI</name>
<dbReference type="Proteomes" id="UP001302602">
    <property type="component" value="Unassembled WGS sequence"/>
</dbReference>
<protein>
    <submittedName>
        <fullName evidence="1">Uncharacterized protein</fullName>
    </submittedName>
</protein>
<comment type="caution">
    <text evidence="1">The sequence shown here is derived from an EMBL/GenBank/DDBJ whole genome shotgun (WGS) entry which is preliminary data.</text>
</comment>
<dbReference type="EMBL" id="MU853241">
    <property type="protein sequence ID" value="KAK4120164.1"/>
    <property type="molecule type" value="Genomic_DNA"/>
</dbReference>